<dbReference type="PANTHER" id="PTHR11138:SF5">
    <property type="entry name" value="METHIONYL-TRNA FORMYLTRANSFERASE, MITOCHONDRIAL"/>
    <property type="match status" value="1"/>
</dbReference>
<dbReference type="EMBL" id="QVQW01000001">
    <property type="protein sequence ID" value="RKU49435.1"/>
    <property type="molecule type" value="Genomic_DNA"/>
</dbReference>
<dbReference type="InterPro" id="IPR041711">
    <property type="entry name" value="Met-tRNA-FMT_N"/>
</dbReference>
<evidence type="ECO:0000313" key="4">
    <source>
        <dbReference type="EMBL" id="RKU49435.1"/>
    </source>
</evidence>
<dbReference type="Gene3D" id="3.40.50.12230">
    <property type="match status" value="1"/>
</dbReference>
<evidence type="ECO:0000259" key="3">
    <source>
        <dbReference type="Pfam" id="PF00551"/>
    </source>
</evidence>
<protein>
    <recommendedName>
        <fullName evidence="1">methionyl-tRNA formyltransferase</fullName>
        <ecNumber evidence="1">2.1.2.9</ecNumber>
    </recommendedName>
</protein>
<feature type="domain" description="Formyl transferase N-terminal" evidence="3">
    <location>
        <begin position="31"/>
        <end position="215"/>
    </location>
</feature>
<organism evidence="4 5">
    <name type="scientific">Coniochaeta pulveracea</name>
    <dbReference type="NCBI Taxonomy" id="177199"/>
    <lineage>
        <taxon>Eukaryota</taxon>
        <taxon>Fungi</taxon>
        <taxon>Dikarya</taxon>
        <taxon>Ascomycota</taxon>
        <taxon>Pezizomycotina</taxon>
        <taxon>Sordariomycetes</taxon>
        <taxon>Sordariomycetidae</taxon>
        <taxon>Coniochaetales</taxon>
        <taxon>Coniochaetaceae</taxon>
        <taxon>Coniochaeta</taxon>
    </lineage>
</organism>
<gene>
    <name evidence="4" type="primary">FMT1</name>
    <name evidence="4" type="ORF">DL546_006910</name>
</gene>
<dbReference type="AlphaFoldDB" id="A0A420YNR1"/>
<feature type="compositionally biased region" description="Polar residues" evidence="2">
    <location>
        <begin position="249"/>
        <end position="258"/>
    </location>
</feature>
<keyword evidence="4" id="KW-0808">Transferase</keyword>
<dbReference type="PANTHER" id="PTHR11138">
    <property type="entry name" value="METHIONYL-TRNA FORMYLTRANSFERASE"/>
    <property type="match status" value="1"/>
</dbReference>
<feature type="region of interest" description="Disordered" evidence="2">
    <location>
        <begin position="225"/>
        <end position="279"/>
    </location>
</feature>
<dbReference type="InterPro" id="IPR036477">
    <property type="entry name" value="Formyl_transf_N_sf"/>
</dbReference>
<evidence type="ECO:0000256" key="1">
    <source>
        <dbReference type="ARBA" id="ARBA00012261"/>
    </source>
</evidence>
<feature type="compositionally biased region" description="Basic and acidic residues" evidence="2">
    <location>
        <begin position="225"/>
        <end position="242"/>
    </location>
</feature>
<dbReference type="Pfam" id="PF00551">
    <property type="entry name" value="Formyl_trans_N"/>
    <property type="match status" value="1"/>
</dbReference>
<dbReference type="GO" id="GO:0005739">
    <property type="term" value="C:mitochondrion"/>
    <property type="evidence" value="ECO:0007669"/>
    <property type="project" value="TreeGrafter"/>
</dbReference>
<dbReference type="GO" id="GO:0004479">
    <property type="term" value="F:methionyl-tRNA formyltransferase activity"/>
    <property type="evidence" value="ECO:0007669"/>
    <property type="project" value="UniProtKB-EC"/>
</dbReference>
<dbReference type="CDD" id="cd08646">
    <property type="entry name" value="FMT_core_Met-tRNA-FMT_N"/>
    <property type="match status" value="1"/>
</dbReference>
<sequence>MRFNLRFRPLSLAHLKPAPRYYSYTPSTPLRILFCGSDEFSAASLQALHAEHKRNPSLIESISVLVRPPKPTGRGYKVLRHLPLELTASQLDLPLHHRDTFTGWTPPCNPNLIIAVSFGLFVPPRILRGAQYGGLNVHPSLLPDLYGAAPLHWALLLGRERTGVTVQTLSESGFDRGRILAQTEGEGIEIPQGESVAGLRDLLAPVGAQMLVDVLRKGLHDPKMRQGHVLEAEEGKEDDGKTQGKIRGNGQSATSSSPRKQEGLAMEQESSKREGFHARKLTPADRELFLSIWSRQEGEEEWKGVLTGRRTQVLGDRAWANVVKPDGSMTRLLFHGVEQVEETHWTPELRNHIDCIQRCADARPETITSTRRASVVTEDYRKIMPPEMGEQKAIMWAGASLARHLDANHISRGEKSGLCDEAAKDALQRHSLVLPYFPDPQDASGGGILVPVDATKRDVVRIRGITVGGERARPAEAVLRRYSFVLGETEESDTLRLWESRRRKYLEGKR</sequence>
<name>A0A420YNR1_9PEZI</name>
<dbReference type="SUPFAM" id="SSF53328">
    <property type="entry name" value="Formyltransferase"/>
    <property type="match status" value="1"/>
</dbReference>
<evidence type="ECO:0000256" key="2">
    <source>
        <dbReference type="SAM" id="MobiDB-lite"/>
    </source>
</evidence>
<comment type="caution">
    <text evidence="4">The sequence shown here is derived from an EMBL/GenBank/DDBJ whole genome shotgun (WGS) entry which is preliminary data.</text>
</comment>
<feature type="compositionally biased region" description="Basic and acidic residues" evidence="2">
    <location>
        <begin position="269"/>
        <end position="279"/>
    </location>
</feature>
<accession>A0A420YNR1</accession>
<dbReference type="EC" id="2.1.2.9" evidence="1"/>
<dbReference type="OrthoDB" id="10268103at2759"/>
<dbReference type="InterPro" id="IPR002376">
    <property type="entry name" value="Formyl_transf_N"/>
</dbReference>
<reference evidence="4 5" key="1">
    <citation type="submission" date="2018-08" db="EMBL/GenBank/DDBJ databases">
        <title>Draft genome of the lignicolous fungus Coniochaeta pulveracea.</title>
        <authorList>
            <person name="Borstlap C.J."/>
            <person name="De Witt R.N."/>
            <person name="Botha A."/>
            <person name="Volschenk H."/>
        </authorList>
    </citation>
    <scope>NUCLEOTIDE SEQUENCE [LARGE SCALE GENOMIC DNA]</scope>
    <source>
        <strain evidence="4 5">CAB683</strain>
    </source>
</reference>
<proteinExistence type="predicted"/>
<keyword evidence="5" id="KW-1185">Reference proteome</keyword>
<dbReference type="STRING" id="177199.A0A420YNR1"/>
<evidence type="ECO:0000313" key="5">
    <source>
        <dbReference type="Proteomes" id="UP000275385"/>
    </source>
</evidence>
<dbReference type="Proteomes" id="UP000275385">
    <property type="component" value="Unassembled WGS sequence"/>
</dbReference>